<dbReference type="Proteomes" id="UP001317629">
    <property type="component" value="Chromosome"/>
</dbReference>
<protein>
    <recommendedName>
        <fullName evidence="3">DUF1905 domain-containing protein</fullName>
    </recommendedName>
</protein>
<keyword evidence="2" id="KW-1185">Reference proteome</keyword>
<evidence type="ECO:0008006" key="3">
    <source>
        <dbReference type="Google" id="ProtNLM"/>
    </source>
</evidence>
<organism evidence="1 2">
    <name type="scientific">Methylocystis iwaonis</name>
    <dbReference type="NCBI Taxonomy" id="2885079"/>
    <lineage>
        <taxon>Bacteria</taxon>
        <taxon>Pseudomonadati</taxon>
        <taxon>Pseudomonadota</taxon>
        <taxon>Alphaproteobacteria</taxon>
        <taxon>Hyphomicrobiales</taxon>
        <taxon>Methylocystaceae</taxon>
        <taxon>Methylocystis</taxon>
    </lineage>
</organism>
<dbReference type="Gene3D" id="2.40.30.100">
    <property type="entry name" value="AF2212/PG0164-like"/>
    <property type="match status" value="1"/>
</dbReference>
<dbReference type="InterPro" id="IPR015018">
    <property type="entry name" value="DUF1905"/>
</dbReference>
<dbReference type="Pfam" id="PF08922">
    <property type="entry name" value="DUF1905"/>
    <property type="match status" value="1"/>
</dbReference>
<evidence type="ECO:0000313" key="1">
    <source>
        <dbReference type="EMBL" id="BDV32612.1"/>
    </source>
</evidence>
<dbReference type="RefSeq" id="WP_281929747.1">
    <property type="nucleotide sequence ID" value="NZ_AP027142.1"/>
</dbReference>
<dbReference type="EMBL" id="AP027142">
    <property type="protein sequence ID" value="BDV32612.1"/>
    <property type="molecule type" value="Genomic_DNA"/>
</dbReference>
<evidence type="ECO:0000313" key="2">
    <source>
        <dbReference type="Proteomes" id="UP001317629"/>
    </source>
</evidence>
<sequence>MNFLRLEVRGPIWKYPGPGGWYFLSLDGEESKRLKGERRINRTGFGYVPVTVTLGSSVWETTLFPSKEGPYLLAIKASVRAKERLGVGDEVAAKCVVRLSDPRPDAFP</sequence>
<dbReference type="InterPro" id="IPR037079">
    <property type="entry name" value="AF2212/PG0164-like_sf"/>
</dbReference>
<reference evidence="1 2" key="1">
    <citation type="journal article" date="2023" name="Int. J. Syst. Evol. Microbiol.">
        <title>Methylocystis iwaonis sp. nov., a type II methane-oxidizing bacterium from surface soil of a rice paddy field in Japan, and emended description of the genus Methylocystis (ex Whittenbury et al. 1970) Bowman et al. 1993.</title>
        <authorList>
            <person name="Kaise H."/>
            <person name="Sawadogo J.B."/>
            <person name="Alam M.S."/>
            <person name="Ueno C."/>
            <person name="Dianou D."/>
            <person name="Shinjo R."/>
            <person name="Asakawa S."/>
        </authorList>
    </citation>
    <scope>NUCLEOTIDE SEQUENCE [LARGE SCALE GENOMIC DNA]</scope>
    <source>
        <strain evidence="1 2">SS37A-Re</strain>
    </source>
</reference>
<accession>A0ABN6VEP0</accession>
<name>A0ABN6VEP0_9HYPH</name>
<dbReference type="SUPFAM" id="SSF141694">
    <property type="entry name" value="AF2212/PG0164-like"/>
    <property type="match status" value="1"/>
</dbReference>
<gene>
    <name evidence="1" type="ORF">SS37A_01410</name>
</gene>
<proteinExistence type="predicted"/>